<dbReference type="Gene3D" id="1.10.340.70">
    <property type="match status" value="1"/>
</dbReference>
<dbReference type="GO" id="GO:0003676">
    <property type="term" value="F:nucleic acid binding"/>
    <property type="evidence" value="ECO:0007669"/>
    <property type="project" value="InterPro"/>
</dbReference>
<dbReference type="InterPro" id="IPR000477">
    <property type="entry name" value="RT_dom"/>
</dbReference>
<evidence type="ECO:0000256" key="7">
    <source>
        <dbReference type="ARBA" id="ARBA00022759"/>
    </source>
</evidence>
<keyword evidence="7" id="KW-0255">Endonuclease</keyword>
<dbReference type="GO" id="GO:0006310">
    <property type="term" value="P:DNA recombination"/>
    <property type="evidence" value="ECO:0007669"/>
    <property type="project" value="UniProtKB-KW"/>
</dbReference>
<dbReference type="Pfam" id="PF17919">
    <property type="entry name" value="RT_RNaseH_2"/>
    <property type="match status" value="1"/>
</dbReference>
<dbReference type="InterPro" id="IPR041588">
    <property type="entry name" value="Integrase_H2C2"/>
</dbReference>
<dbReference type="PANTHER" id="PTHR33064">
    <property type="entry name" value="POL PROTEIN"/>
    <property type="match status" value="1"/>
</dbReference>
<dbReference type="CDD" id="cd09273">
    <property type="entry name" value="RNase_HI_RT_Bel"/>
    <property type="match status" value="1"/>
</dbReference>
<evidence type="ECO:0000256" key="2">
    <source>
        <dbReference type="ARBA" id="ARBA00012180"/>
    </source>
</evidence>
<dbReference type="InterPro" id="IPR040643">
    <property type="entry name" value="MLVIN_C"/>
</dbReference>
<protein>
    <recommendedName>
        <fullName evidence="3">Gag-Pol polyprotein</fullName>
        <ecNumber evidence="2">3.1.26.4</ecNumber>
    </recommendedName>
</protein>
<dbReference type="AlphaFoldDB" id="A0A6J3ELA0"/>
<dbReference type="SUPFAM" id="SSF53098">
    <property type="entry name" value="Ribonuclease H-like"/>
    <property type="match status" value="2"/>
</dbReference>
<dbReference type="InterPro" id="IPR003036">
    <property type="entry name" value="Gag_P30"/>
</dbReference>
<evidence type="ECO:0000259" key="12">
    <source>
        <dbReference type="PROSITE" id="PS50879"/>
    </source>
</evidence>
<dbReference type="Pfam" id="PF02093">
    <property type="entry name" value="Gag_p30"/>
    <property type="match status" value="1"/>
</dbReference>
<evidence type="ECO:0000259" key="11">
    <source>
        <dbReference type="PROSITE" id="PS50878"/>
    </source>
</evidence>
<dbReference type="Pfam" id="PF00078">
    <property type="entry name" value="RVT_1"/>
    <property type="match status" value="1"/>
</dbReference>
<dbReference type="InterPro" id="IPR012337">
    <property type="entry name" value="RNaseH-like_sf"/>
</dbReference>
<reference evidence="15" key="1">
    <citation type="submission" date="2025-08" db="UniProtKB">
        <authorList>
            <consortium name="RefSeq"/>
        </authorList>
    </citation>
    <scope>IDENTIFICATION</scope>
    <source>
        <tissue evidence="15">Lung</tissue>
    </source>
</reference>
<dbReference type="PROSITE" id="PS50994">
    <property type="entry name" value="INTEGRASE"/>
    <property type="match status" value="1"/>
</dbReference>
<dbReference type="Gene3D" id="3.10.20.370">
    <property type="match status" value="1"/>
</dbReference>
<dbReference type="Pfam" id="PF17921">
    <property type="entry name" value="Integrase_H2C2"/>
    <property type="match status" value="1"/>
</dbReference>
<dbReference type="Proteomes" id="UP000504639">
    <property type="component" value="Chromosome W"/>
</dbReference>
<dbReference type="Gene3D" id="3.30.420.10">
    <property type="entry name" value="Ribonuclease H-like superfamily/Ribonuclease H"/>
    <property type="match status" value="2"/>
</dbReference>
<dbReference type="Pfam" id="PF00075">
    <property type="entry name" value="RNase_H"/>
    <property type="match status" value="1"/>
</dbReference>
<dbReference type="InParanoid" id="A0A6J3ELA0"/>
<evidence type="ECO:0000313" key="15">
    <source>
        <dbReference type="RefSeq" id="XP_032062680.1"/>
    </source>
</evidence>
<dbReference type="Gene3D" id="3.30.70.270">
    <property type="match status" value="2"/>
</dbReference>
<evidence type="ECO:0000256" key="1">
    <source>
        <dbReference type="ARBA" id="ARBA00010879"/>
    </source>
</evidence>
<dbReference type="Gene3D" id="1.10.375.10">
    <property type="entry name" value="Human Immunodeficiency Virus Type 1 Capsid Protein"/>
    <property type="match status" value="1"/>
</dbReference>
<evidence type="ECO:0000256" key="10">
    <source>
        <dbReference type="ARBA" id="ARBA00023172"/>
    </source>
</evidence>
<keyword evidence="9" id="KW-0460">Magnesium</keyword>
<sequence length="1255" mass="142023">MEDYVLPPINGDVGAGIEVEGAGNDIDSKGFTPITARTRSKIGPIIQAPLHQAMGANGPARIKVPFTTNELDAWKEAVKGYRDDPEAVAKRFELTVKNLDPDWKDIKIMLAALSETEKQLIVKTARTQVQIQVASGALPGTVEVHVPRADPNWDYNDENDYRMLKRYQEWIRIALENAIPKSVNWSRLYTIKQGTSETPSEFLERLRAAMQKFTTIDPSSEGEYELGKQMGIHRFLYLPGSPRSLLGRDLLEQLEAEIVFEKGRVELRVKEDRLISALSLVLIQTDSFNETLPEIQDQVYPGVWESDVPGKAKNAAPIMVKLKPGEKPVKVKQYTLRIEDRRGIKDTIAKFLQYGLLVECESEYNTPILPIKKPDGKSYRLVQDLRAINRITEDIHPVVANPYTLLTKLRDKLVWFTVLDLKDAFFCLTLAPESRNLFAFESALTQTVLPQGFKNSPTIFGNQLAKELESWEAPSSAGVLLQYVDDLLIATEDRGSCIQWTVSLLNFLGMNGYRVSQQKAQLVQTHVTYLGFEISGGQRELGTERKEAICRTSEPQTVKELRTFLGMTGWCRLWINNYGLIVRPLYDLIKDNCIRLIWTGEARAAFKKLKMELMRAPALGLPDLSKPFWLYSYERQGMALGVLAQKLGPYKRAVAYFSKQLDEVSKGWPGCLRAVAAVIMNIQEARKFTMGQKITVRPDLKEEPMEDVEETWFTDGSSFVTQGQHKAGYAITTTQQVIESKPLPPGTSAQKAEIVALTRALELAAGKRVNIWTDSKYAFGVVHAHGAIWKERGLLTAQGKQIKHAEEILKLLEAVKQPEKVAIMHCRGHQRGSTNFEIGNRLADKEARRAAERGQVEVLALIPDGKIQTLEKGQAPKYSKEDLKLIEDLKGKLNVDGWAHLKDNRVIMPSNLVWPMVLGEHNKTHWGADALYKLLNRVLVARNLYTTIRQVTQQCDTCMRHNPNTGNRVTFGVIDKGNYPGQHWQIDFSELPRKGGYRYLLVLTDTFSGWPEVFPCRTNKAKEVIKALLNEIIPRFRIPATISSDRGSHFGAKIVQRISQALGIDWHLHTPYRPQASGQVEKMNHLIKQQIAKIGQETNLTWPQALPLALLRIRAKPRLKENLSPFEILYGRPYTSLFIGEDLTQLGSEYLYNYMIRLQKRLDLIAKTVFGARTRGLDLPIHPIKPGDYVYIKLFTGRPLEEKWMGPYQVLLTTHTAVKVKEQAAWIHYSKVKKAPARIWTTTPIGPAKLRFSRS</sequence>
<evidence type="ECO:0000256" key="5">
    <source>
        <dbReference type="ARBA" id="ARBA00022695"/>
    </source>
</evidence>
<dbReference type="InterPro" id="IPR051320">
    <property type="entry name" value="Viral_Replic_Matur_Polypro"/>
</dbReference>
<keyword evidence="6" id="KW-0540">Nuclease</keyword>
<evidence type="ECO:0000256" key="4">
    <source>
        <dbReference type="ARBA" id="ARBA00022679"/>
    </source>
</evidence>
<evidence type="ECO:0000259" key="13">
    <source>
        <dbReference type="PROSITE" id="PS50994"/>
    </source>
</evidence>
<accession>A0A6J3ELA0</accession>
<feature type="domain" description="Integrase catalytic" evidence="13">
    <location>
        <begin position="976"/>
        <end position="1133"/>
    </location>
</feature>
<dbReference type="SUPFAM" id="SSF56672">
    <property type="entry name" value="DNA/RNA polymerases"/>
    <property type="match status" value="1"/>
</dbReference>
<dbReference type="Pfam" id="PF18697">
    <property type="entry name" value="MLVIN_C"/>
    <property type="match status" value="1"/>
</dbReference>
<dbReference type="InterPro" id="IPR002156">
    <property type="entry name" value="RNaseH_domain"/>
</dbReference>
<dbReference type="Gene3D" id="2.40.70.10">
    <property type="entry name" value="Acid Proteases"/>
    <property type="match status" value="1"/>
</dbReference>
<keyword evidence="14" id="KW-1185">Reference proteome</keyword>
<dbReference type="EC" id="3.1.26.4" evidence="2"/>
<feature type="domain" description="RNase H type-1" evidence="12">
    <location>
        <begin position="706"/>
        <end position="852"/>
    </location>
</feature>
<evidence type="ECO:0000256" key="9">
    <source>
        <dbReference type="ARBA" id="ARBA00022842"/>
    </source>
</evidence>
<dbReference type="GO" id="GO:0016779">
    <property type="term" value="F:nucleotidyltransferase activity"/>
    <property type="evidence" value="ECO:0007669"/>
    <property type="project" value="UniProtKB-KW"/>
</dbReference>
<dbReference type="PANTHER" id="PTHR33064:SF36">
    <property type="entry name" value="CCHC-TYPE DOMAIN-CONTAINING PROTEIN"/>
    <property type="match status" value="1"/>
</dbReference>
<name>A0A6J3ELA0_AYTFU</name>
<dbReference type="InterPro" id="IPR001584">
    <property type="entry name" value="Integrase_cat-core"/>
</dbReference>
<dbReference type="Gene3D" id="3.10.10.10">
    <property type="entry name" value="HIV Type 1 Reverse Transcriptase, subunit A, domain 1"/>
    <property type="match status" value="1"/>
</dbReference>
<proteinExistence type="inferred from homology"/>
<dbReference type="InterPro" id="IPR008919">
    <property type="entry name" value="Retrov_capsid_N"/>
</dbReference>
<dbReference type="GO" id="GO:0004523">
    <property type="term" value="F:RNA-DNA hybrid ribonuclease activity"/>
    <property type="evidence" value="ECO:0007669"/>
    <property type="project" value="UniProtKB-EC"/>
</dbReference>
<dbReference type="Gene3D" id="2.30.30.850">
    <property type="match status" value="1"/>
</dbReference>
<dbReference type="GO" id="GO:0019068">
    <property type="term" value="P:virion assembly"/>
    <property type="evidence" value="ECO:0007669"/>
    <property type="project" value="InterPro"/>
</dbReference>
<keyword evidence="10" id="KW-0233">DNA recombination</keyword>
<dbReference type="SUPFAM" id="SSF47943">
    <property type="entry name" value="Retrovirus capsid protein, N-terminal core domain"/>
    <property type="match status" value="1"/>
</dbReference>
<keyword evidence="5" id="KW-0548">Nucleotidyltransferase</keyword>
<keyword evidence="4" id="KW-0808">Transferase</keyword>
<dbReference type="GO" id="GO:0015074">
    <property type="term" value="P:DNA integration"/>
    <property type="evidence" value="ECO:0007669"/>
    <property type="project" value="InterPro"/>
</dbReference>
<dbReference type="PROSITE" id="PS50879">
    <property type="entry name" value="RNASE_H_1"/>
    <property type="match status" value="1"/>
</dbReference>
<keyword evidence="8" id="KW-0378">Hydrolase</keyword>
<dbReference type="PROSITE" id="PS50878">
    <property type="entry name" value="RT_POL"/>
    <property type="match status" value="1"/>
</dbReference>
<dbReference type="InterPro" id="IPR021109">
    <property type="entry name" value="Peptidase_aspartic_dom_sf"/>
</dbReference>
<dbReference type="InterPro" id="IPR041577">
    <property type="entry name" value="RT_RNaseH_2"/>
</dbReference>
<dbReference type="KEGG" id="aful:116501268"/>
<dbReference type="InterPro" id="IPR043502">
    <property type="entry name" value="DNA/RNA_pol_sf"/>
</dbReference>
<dbReference type="InterPro" id="IPR036397">
    <property type="entry name" value="RNaseH_sf"/>
</dbReference>
<feature type="domain" description="Reverse transcriptase" evidence="11">
    <location>
        <begin position="352"/>
        <end position="534"/>
    </location>
</feature>
<dbReference type="InterPro" id="IPR043128">
    <property type="entry name" value="Rev_trsase/Diguanyl_cyclase"/>
</dbReference>
<organism evidence="14 15">
    <name type="scientific">Aythya fuligula</name>
    <name type="common">Tufted duck</name>
    <name type="synonym">Anas fuligula</name>
    <dbReference type="NCBI Taxonomy" id="219594"/>
    <lineage>
        <taxon>Eukaryota</taxon>
        <taxon>Metazoa</taxon>
        <taxon>Chordata</taxon>
        <taxon>Craniata</taxon>
        <taxon>Vertebrata</taxon>
        <taxon>Euteleostomi</taxon>
        <taxon>Archelosauria</taxon>
        <taxon>Archosauria</taxon>
        <taxon>Dinosauria</taxon>
        <taxon>Saurischia</taxon>
        <taxon>Theropoda</taxon>
        <taxon>Coelurosauria</taxon>
        <taxon>Aves</taxon>
        <taxon>Neognathae</taxon>
        <taxon>Galloanserae</taxon>
        <taxon>Anseriformes</taxon>
        <taxon>Anatidae</taxon>
        <taxon>Aythyinae</taxon>
        <taxon>Aythya</taxon>
    </lineage>
</organism>
<evidence type="ECO:0000256" key="6">
    <source>
        <dbReference type="ARBA" id="ARBA00022722"/>
    </source>
</evidence>
<dbReference type="GeneID" id="116501268"/>
<gene>
    <name evidence="15" type="primary">LOC116501268</name>
</gene>
<evidence type="ECO:0000256" key="8">
    <source>
        <dbReference type="ARBA" id="ARBA00022801"/>
    </source>
</evidence>
<evidence type="ECO:0000256" key="3">
    <source>
        <dbReference type="ARBA" id="ARBA00018735"/>
    </source>
</evidence>
<comment type="similarity">
    <text evidence="1">Belongs to the beta type-B retroviral polymerase family. HERV class-II K(HML-2) pol subfamily.</text>
</comment>
<dbReference type="RefSeq" id="XP_032062680.1">
    <property type="nucleotide sequence ID" value="XM_032206789.1"/>
</dbReference>
<dbReference type="Pfam" id="PF00665">
    <property type="entry name" value="rve"/>
    <property type="match status" value="1"/>
</dbReference>
<evidence type="ECO:0000313" key="14">
    <source>
        <dbReference type="Proteomes" id="UP000504639"/>
    </source>
</evidence>